<name>A0AAX6IJJ9_IRIPA</name>
<comment type="cofactor">
    <cofactor evidence="1">
        <name>Mg(2+)</name>
        <dbReference type="ChEBI" id="CHEBI:18420"/>
    </cofactor>
</comment>
<keyword evidence="2" id="KW-0479">Metal-binding</keyword>
<dbReference type="Pfam" id="PF01397">
    <property type="entry name" value="Terpene_synth"/>
    <property type="match status" value="1"/>
</dbReference>
<dbReference type="Proteomes" id="UP001140949">
    <property type="component" value="Unassembled WGS sequence"/>
</dbReference>
<dbReference type="SUPFAM" id="SSF48239">
    <property type="entry name" value="Terpenoid cyclases/Protein prenyltransferases"/>
    <property type="match status" value="1"/>
</dbReference>
<dbReference type="PANTHER" id="PTHR31739:SF4">
    <property type="entry name" value="ENT-COPALYL DIPHOSPHATE SYNTHASE, CHLOROPLASTIC"/>
    <property type="match status" value="1"/>
</dbReference>
<dbReference type="GO" id="GO:0000287">
    <property type="term" value="F:magnesium ion binding"/>
    <property type="evidence" value="ECO:0007669"/>
    <property type="project" value="TreeGrafter"/>
</dbReference>
<proteinExistence type="predicted"/>
<keyword evidence="6" id="KW-1185">Reference proteome</keyword>
<evidence type="ECO:0000256" key="3">
    <source>
        <dbReference type="ARBA" id="ARBA00022842"/>
    </source>
</evidence>
<evidence type="ECO:0000256" key="1">
    <source>
        <dbReference type="ARBA" id="ARBA00001946"/>
    </source>
</evidence>
<dbReference type="PANTHER" id="PTHR31739">
    <property type="entry name" value="ENT-COPALYL DIPHOSPHATE SYNTHASE, CHLOROPLASTIC"/>
    <property type="match status" value="1"/>
</dbReference>
<dbReference type="GO" id="GO:0009507">
    <property type="term" value="C:chloroplast"/>
    <property type="evidence" value="ECO:0007669"/>
    <property type="project" value="TreeGrafter"/>
</dbReference>
<dbReference type="GO" id="GO:0009686">
    <property type="term" value="P:gibberellin biosynthetic process"/>
    <property type="evidence" value="ECO:0007669"/>
    <property type="project" value="TreeGrafter"/>
</dbReference>
<dbReference type="InterPro" id="IPR036965">
    <property type="entry name" value="Terpene_synth_N_sf"/>
</dbReference>
<comment type="caution">
    <text evidence="5">The sequence shown here is derived from an EMBL/GenBank/DDBJ whole genome shotgun (WGS) entry which is preliminary data.</text>
</comment>
<accession>A0AAX6IJJ9</accession>
<dbReference type="AlphaFoldDB" id="A0AAX6IJJ9"/>
<sequence length="187" mass="21240">MDLNSQARVPSSKITCLHYCVASVPVRVKGSYSVQDVDDTAMGFRLLQLHGYDASPDVLGNFEKDGEFFCFVGQSNQVVTGMYNLNRASQVMFSGEHILDRAYKFSYRFLRLKQANNQLLNKWIITKDLPGEDGHRQEGHDCLFQRPPALYMPFRMPTVASTMSPSLTASAPKFLAILGYFFYESKW</sequence>
<dbReference type="GO" id="GO:0010333">
    <property type="term" value="F:terpene synthase activity"/>
    <property type="evidence" value="ECO:0007669"/>
    <property type="project" value="InterPro"/>
</dbReference>
<evidence type="ECO:0000259" key="4">
    <source>
        <dbReference type="Pfam" id="PF01397"/>
    </source>
</evidence>
<dbReference type="InterPro" id="IPR050148">
    <property type="entry name" value="Terpene_synthase-like"/>
</dbReference>
<evidence type="ECO:0000313" key="5">
    <source>
        <dbReference type="EMBL" id="KAJ6853201.1"/>
    </source>
</evidence>
<dbReference type="EMBL" id="JANAVB010000999">
    <property type="protein sequence ID" value="KAJ6853201.1"/>
    <property type="molecule type" value="Genomic_DNA"/>
</dbReference>
<feature type="domain" description="Terpene synthase N-terminal" evidence="4">
    <location>
        <begin position="33"/>
        <end position="117"/>
    </location>
</feature>
<dbReference type="InterPro" id="IPR008930">
    <property type="entry name" value="Terpenoid_cyclase/PrenylTrfase"/>
</dbReference>
<evidence type="ECO:0000256" key="2">
    <source>
        <dbReference type="ARBA" id="ARBA00022723"/>
    </source>
</evidence>
<reference evidence="5" key="2">
    <citation type="submission" date="2023-04" db="EMBL/GenBank/DDBJ databases">
        <authorList>
            <person name="Bruccoleri R.E."/>
            <person name="Oakeley E.J."/>
            <person name="Faust A.-M."/>
            <person name="Dessus-Babus S."/>
            <person name="Altorfer M."/>
            <person name="Burckhardt D."/>
            <person name="Oertli M."/>
            <person name="Naumann U."/>
            <person name="Petersen F."/>
            <person name="Wong J."/>
        </authorList>
    </citation>
    <scope>NUCLEOTIDE SEQUENCE</scope>
    <source>
        <strain evidence="5">GSM-AAB239-AS_SAM_17_03QT</strain>
        <tissue evidence="5">Leaf</tissue>
    </source>
</reference>
<gene>
    <name evidence="5" type="ORF">M6B38_251670</name>
</gene>
<keyword evidence="3" id="KW-0460">Magnesium</keyword>
<organism evidence="5 6">
    <name type="scientific">Iris pallida</name>
    <name type="common">Sweet iris</name>
    <dbReference type="NCBI Taxonomy" id="29817"/>
    <lineage>
        <taxon>Eukaryota</taxon>
        <taxon>Viridiplantae</taxon>
        <taxon>Streptophyta</taxon>
        <taxon>Embryophyta</taxon>
        <taxon>Tracheophyta</taxon>
        <taxon>Spermatophyta</taxon>
        <taxon>Magnoliopsida</taxon>
        <taxon>Liliopsida</taxon>
        <taxon>Asparagales</taxon>
        <taxon>Iridaceae</taxon>
        <taxon>Iridoideae</taxon>
        <taxon>Irideae</taxon>
        <taxon>Iris</taxon>
    </lineage>
</organism>
<dbReference type="InterPro" id="IPR001906">
    <property type="entry name" value="Terpene_synth_N"/>
</dbReference>
<reference evidence="5" key="1">
    <citation type="journal article" date="2023" name="GigaByte">
        <title>Genome assembly of the bearded iris, Iris pallida Lam.</title>
        <authorList>
            <person name="Bruccoleri R.E."/>
            <person name="Oakeley E.J."/>
            <person name="Faust A.M.E."/>
            <person name="Altorfer M."/>
            <person name="Dessus-Babus S."/>
            <person name="Burckhardt D."/>
            <person name="Oertli M."/>
            <person name="Naumann U."/>
            <person name="Petersen F."/>
            <person name="Wong J."/>
        </authorList>
    </citation>
    <scope>NUCLEOTIDE SEQUENCE</scope>
    <source>
        <strain evidence="5">GSM-AAB239-AS_SAM_17_03QT</strain>
    </source>
</reference>
<dbReference type="Gene3D" id="1.50.10.130">
    <property type="entry name" value="Terpene synthase, N-terminal domain"/>
    <property type="match status" value="1"/>
</dbReference>
<evidence type="ECO:0000313" key="6">
    <source>
        <dbReference type="Proteomes" id="UP001140949"/>
    </source>
</evidence>
<protein>
    <submittedName>
        <fullName evidence="5">Ent-copalyl diphosphate synthase 1, chloroplastic</fullName>
    </submittedName>
</protein>